<name>A0AAX2GV11_9FLAO</name>
<reference evidence="1 2" key="1">
    <citation type="submission" date="2017-06" db="EMBL/GenBank/DDBJ databases">
        <authorList>
            <consortium name="Pathogen Informatics"/>
        </authorList>
    </citation>
    <scope>NUCLEOTIDE SEQUENCE [LARGE SCALE GENOMIC DNA]</scope>
    <source>
        <strain evidence="1 2">NCTC12947</strain>
    </source>
</reference>
<sequence length="309" mass="35269">MAFPRKLKQRWEVYPTLKDVLKATDNLSVSPFGKTEEGLTDFRGIQLVPPKHNPNARKLEDRFPKVEKIICKEDFKNADFSGSLWFDIKLERADGENVTLENVRFAGSKFDGYYSHWFATVIGGNFDNCVFKGFSFFDLKDCQFTNIKKSSRLDLNTGLVENCLFEGYIYKGMFYTTLKNCKIVGTLYDCRFAVTSSEEPIKYENVDATEANFVICSVWHHDFSELKTSPNTCVVKLTDAFFEAALSLAKAHPTMAEALEKEVKMWLKPHSTKPYDIVDIDNLTALKAPEELSKAYYEVVVKAKEITKA</sequence>
<evidence type="ECO:0000313" key="1">
    <source>
        <dbReference type="EMBL" id="SNV03880.1"/>
    </source>
</evidence>
<evidence type="ECO:0000313" key="2">
    <source>
        <dbReference type="Proteomes" id="UP000215539"/>
    </source>
</evidence>
<dbReference type="AlphaFoldDB" id="A0AAX2GV11"/>
<dbReference type="Proteomes" id="UP000215539">
    <property type="component" value="Chromosome 1"/>
</dbReference>
<dbReference type="RefSeq" id="WP_143324994.1">
    <property type="nucleotide sequence ID" value="NZ_CP014227.1"/>
</dbReference>
<proteinExistence type="predicted"/>
<protein>
    <recommendedName>
        <fullName evidence="3">Pentapeptide repeat-containing protein</fullName>
    </recommendedName>
</protein>
<evidence type="ECO:0008006" key="3">
    <source>
        <dbReference type="Google" id="ProtNLM"/>
    </source>
</evidence>
<dbReference type="SUPFAM" id="SSF141571">
    <property type="entry name" value="Pentapeptide repeat-like"/>
    <property type="match status" value="1"/>
</dbReference>
<accession>A0AAX2GV11</accession>
<dbReference type="Gene3D" id="2.160.20.80">
    <property type="entry name" value="E3 ubiquitin-protein ligase SopA"/>
    <property type="match status" value="1"/>
</dbReference>
<organism evidence="1 2">
    <name type="scientific">Capnocytophaga haemolytica</name>
    <dbReference type="NCBI Taxonomy" id="45243"/>
    <lineage>
        <taxon>Bacteria</taxon>
        <taxon>Pseudomonadati</taxon>
        <taxon>Bacteroidota</taxon>
        <taxon>Flavobacteriia</taxon>
        <taxon>Flavobacteriales</taxon>
        <taxon>Flavobacteriaceae</taxon>
        <taxon>Capnocytophaga</taxon>
    </lineage>
</organism>
<dbReference type="EMBL" id="LT906449">
    <property type="protein sequence ID" value="SNV03880.1"/>
    <property type="molecule type" value="Genomic_DNA"/>
</dbReference>
<gene>
    <name evidence="1" type="ORF">SAMEA44541418_00341</name>
</gene>